<evidence type="ECO:0000259" key="2">
    <source>
        <dbReference type="Pfam" id="PF00934"/>
    </source>
</evidence>
<dbReference type="Proteomes" id="UP000510682">
    <property type="component" value="Chromosome"/>
</dbReference>
<dbReference type="InterPro" id="IPR050300">
    <property type="entry name" value="GDXG_lipolytic_enzyme"/>
</dbReference>
<dbReference type="SUPFAM" id="SSF53474">
    <property type="entry name" value="alpha/beta-Hydrolases"/>
    <property type="match status" value="1"/>
</dbReference>
<reference evidence="5" key="1">
    <citation type="submission" date="2020-07" db="EMBL/GenBank/DDBJ databases">
        <title>Description of Mycobacterium gordonae subsp. intergordonae subsp.nov. and Mycobacterium gordonae subsp. gordonae subsp. nov.</title>
        <authorList>
            <person name="Yu X."/>
        </authorList>
    </citation>
    <scope>NUCLEOTIDE SEQUENCE [LARGE SCALE GENOMIC DNA]</scope>
    <source>
        <strain evidence="5">24</strain>
    </source>
</reference>
<dbReference type="GO" id="GO:0016787">
    <property type="term" value="F:hydrolase activity"/>
    <property type="evidence" value="ECO:0007669"/>
    <property type="project" value="UniProtKB-KW"/>
</dbReference>
<dbReference type="InterPro" id="IPR029058">
    <property type="entry name" value="AB_hydrolase_fold"/>
</dbReference>
<evidence type="ECO:0000313" key="5">
    <source>
        <dbReference type="Proteomes" id="UP000510682"/>
    </source>
</evidence>
<dbReference type="EMBL" id="CP059165">
    <property type="protein sequence ID" value="QLL08773.1"/>
    <property type="molecule type" value="Genomic_DNA"/>
</dbReference>
<dbReference type="InterPro" id="IPR013094">
    <property type="entry name" value="AB_hydrolase_3"/>
</dbReference>
<accession>A0A7D6HWS5</accession>
<keyword evidence="1" id="KW-0378">Hydrolase</keyword>
<dbReference type="Pfam" id="PF00934">
    <property type="entry name" value="PE"/>
    <property type="match status" value="1"/>
</dbReference>
<reference evidence="5" key="2">
    <citation type="submission" date="2023-07" db="EMBL/GenBank/DDBJ databases">
        <title>Description of Mycobacterium gordonae subsp. intergordonae subsp.nov. and Mycobacterium gordonae subsp. gordonae subsp. nov.</title>
        <authorList>
            <person name="Huang H."/>
        </authorList>
    </citation>
    <scope>NUCLEOTIDE SEQUENCE [LARGE SCALE GENOMIC DNA]</scope>
    <source>
        <strain evidence="5">24</strain>
    </source>
</reference>
<gene>
    <name evidence="4" type="ORF">H0P51_07635</name>
</gene>
<dbReference type="Gene3D" id="1.10.287.850">
    <property type="entry name" value="HP0062-like domain"/>
    <property type="match status" value="1"/>
</dbReference>
<proteinExistence type="predicted"/>
<dbReference type="Gene3D" id="3.40.50.1820">
    <property type="entry name" value="alpha/beta hydrolase"/>
    <property type="match status" value="1"/>
</dbReference>
<dbReference type="InterPro" id="IPR000084">
    <property type="entry name" value="PE-PGRS_N"/>
</dbReference>
<dbReference type="InterPro" id="IPR038332">
    <property type="entry name" value="PPE_sf"/>
</dbReference>
<feature type="domain" description="Alpha/beta hydrolase fold-3" evidence="3">
    <location>
        <begin position="257"/>
        <end position="457"/>
    </location>
</feature>
<dbReference type="PANTHER" id="PTHR48081">
    <property type="entry name" value="AB HYDROLASE SUPERFAMILY PROTEIN C4A8.06C"/>
    <property type="match status" value="1"/>
</dbReference>
<keyword evidence="5" id="KW-1185">Reference proteome</keyword>
<organism evidence="4 5">
    <name type="scientific">Mycobacterium vicinigordonae</name>
    <dbReference type="NCBI Taxonomy" id="1719132"/>
    <lineage>
        <taxon>Bacteria</taxon>
        <taxon>Bacillati</taxon>
        <taxon>Actinomycetota</taxon>
        <taxon>Actinomycetes</taxon>
        <taxon>Mycobacteriales</taxon>
        <taxon>Mycobacteriaceae</taxon>
        <taxon>Mycobacterium</taxon>
    </lineage>
</organism>
<protein>
    <submittedName>
        <fullName evidence="4">PE domain-containing protein</fullName>
    </submittedName>
</protein>
<sequence length="478" mass="50501">MSYVYAVTETMSAAATDVVSIGSAVATVNRDVATATTTVLAAAEDEVSAAIATLFSTHGQGYQTLSAQAAAFHQQFVRALTNASGAYAAAEAASAAPLGAFEDAFAVLQQDFAVLQQDFAVLQQEIVQAPSALANGFTRLGNEIFTFVFGAPAGPPIPANEYGTYTGSPSLITRFEEALLFPVKPLLNLSGMETYIATPGNPLLQLLASDIPPLSWFIGNSPPPLLNLLLGETVSYSTSNGMSIVQITPAHPTGEYVVAVHGGAFIFPPSFLHWIHYSVMAYQTGATIEVPIYPLLQQGGTADLVVPMMANFIASQTLLHGTPNVSVIGDSAGGNLALAAVQRMVIDGDHLPSSMVLLSPWLDLSMTNPNIAFVQDPLLPVGLAHEFGRQWAGNLSVTNPEVSPLYGDLHGLPPTTIYTGNLDILSPDTILLKQLADTAHVTNMNFVLANGQIHDWIILTLDGPQYWSQINQELGIAA</sequence>
<dbReference type="AlphaFoldDB" id="A0A7D6HWS5"/>
<feature type="domain" description="PE" evidence="2">
    <location>
        <begin position="4"/>
        <end position="93"/>
    </location>
</feature>
<evidence type="ECO:0000313" key="4">
    <source>
        <dbReference type="EMBL" id="QLL08773.1"/>
    </source>
</evidence>
<evidence type="ECO:0000259" key="3">
    <source>
        <dbReference type="Pfam" id="PF07859"/>
    </source>
</evidence>
<dbReference type="SUPFAM" id="SSF140459">
    <property type="entry name" value="PE/PPE dimer-like"/>
    <property type="match status" value="1"/>
</dbReference>
<dbReference type="Pfam" id="PF07859">
    <property type="entry name" value="Abhydrolase_3"/>
    <property type="match status" value="1"/>
</dbReference>
<dbReference type="PANTHER" id="PTHR48081:SF8">
    <property type="entry name" value="ALPHA_BETA HYDROLASE FOLD-3 DOMAIN-CONTAINING PROTEIN-RELATED"/>
    <property type="match status" value="1"/>
</dbReference>
<evidence type="ECO:0000256" key="1">
    <source>
        <dbReference type="ARBA" id="ARBA00022801"/>
    </source>
</evidence>
<dbReference type="KEGG" id="mgor:H0P51_07635"/>
<name>A0A7D6HWS5_9MYCO</name>